<sequence>MLLAGSRRDQVAARRLTRSTSGSVLLADEGYRGGNLFK</sequence>
<name>A0AAW5P9K5_9BACT</name>
<protein>
    <recommendedName>
        <fullName evidence="3">Transposase</fullName>
    </recommendedName>
</protein>
<evidence type="ECO:0000313" key="1">
    <source>
        <dbReference type="EMBL" id="MCS4157966.1"/>
    </source>
</evidence>
<comment type="caution">
    <text evidence="1">The sequence shown here is derived from an EMBL/GenBank/DDBJ whole genome shotgun (WGS) entry which is preliminary data.</text>
</comment>
<accession>A0AAW5P9K5</accession>
<gene>
    <name evidence="1" type="ORF">GGP99_001933</name>
</gene>
<evidence type="ECO:0000313" key="2">
    <source>
        <dbReference type="Proteomes" id="UP001155110"/>
    </source>
</evidence>
<proteinExistence type="predicted"/>
<reference evidence="1" key="1">
    <citation type="submission" date="2022-08" db="EMBL/GenBank/DDBJ databases">
        <title>Genomic Encyclopedia of Type Strains, Phase V (KMG-V): Genome sequencing to study the core and pangenomes of soil and plant-associated prokaryotes.</title>
        <authorList>
            <person name="Whitman W."/>
        </authorList>
    </citation>
    <scope>NUCLEOTIDE SEQUENCE</scope>
    <source>
        <strain evidence="1">SP3002</strain>
    </source>
</reference>
<evidence type="ECO:0008006" key="3">
    <source>
        <dbReference type="Google" id="ProtNLM"/>
    </source>
</evidence>
<dbReference type="AlphaFoldDB" id="A0AAW5P9K5"/>
<dbReference type="EMBL" id="JANTZM010000008">
    <property type="protein sequence ID" value="MCS4157966.1"/>
    <property type="molecule type" value="Genomic_DNA"/>
</dbReference>
<organism evidence="1 2">
    <name type="scientific">Salinibacter ruber</name>
    <dbReference type="NCBI Taxonomy" id="146919"/>
    <lineage>
        <taxon>Bacteria</taxon>
        <taxon>Pseudomonadati</taxon>
        <taxon>Rhodothermota</taxon>
        <taxon>Rhodothermia</taxon>
        <taxon>Rhodothermales</taxon>
        <taxon>Salinibacteraceae</taxon>
        <taxon>Salinibacter</taxon>
    </lineage>
</organism>
<dbReference type="Proteomes" id="UP001155110">
    <property type="component" value="Unassembled WGS sequence"/>
</dbReference>